<feature type="chain" id="PRO_5009268469" description="Metallo-peptidase family M12B Reprolysin-like" evidence="2">
    <location>
        <begin position="23"/>
        <end position="628"/>
    </location>
</feature>
<evidence type="ECO:0008006" key="5">
    <source>
        <dbReference type="Google" id="ProtNLM"/>
    </source>
</evidence>
<evidence type="ECO:0000256" key="2">
    <source>
        <dbReference type="SAM" id="SignalP"/>
    </source>
</evidence>
<feature type="signal peptide" evidence="2">
    <location>
        <begin position="1"/>
        <end position="22"/>
    </location>
</feature>
<evidence type="ECO:0000256" key="1">
    <source>
        <dbReference type="SAM" id="MobiDB-lite"/>
    </source>
</evidence>
<keyword evidence="2" id="KW-0732">Signal</keyword>
<evidence type="ECO:0000313" key="4">
    <source>
        <dbReference type="Proteomes" id="UP000198688"/>
    </source>
</evidence>
<dbReference type="STRING" id="113562.SAMN04489716_3671"/>
<dbReference type="InterPro" id="IPR024079">
    <property type="entry name" value="MetalloPept_cat_dom_sf"/>
</dbReference>
<dbReference type="RefSeq" id="WP_092545745.1">
    <property type="nucleotide sequence ID" value="NZ_BOMJ01000118.1"/>
</dbReference>
<organism evidence="3 4">
    <name type="scientific">Actinoplanes derwentensis</name>
    <dbReference type="NCBI Taxonomy" id="113562"/>
    <lineage>
        <taxon>Bacteria</taxon>
        <taxon>Bacillati</taxon>
        <taxon>Actinomycetota</taxon>
        <taxon>Actinomycetes</taxon>
        <taxon>Micromonosporales</taxon>
        <taxon>Micromonosporaceae</taxon>
        <taxon>Actinoplanes</taxon>
    </lineage>
</organism>
<feature type="compositionally biased region" description="Basic and acidic residues" evidence="1">
    <location>
        <begin position="598"/>
        <end position="616"/>
    </location>
</feature>
<dbReference type="AlphaFoldDB" id="A0A1H2A5C6"/>
<protein>
    <recommendedName>
        <fullName evidence="5">Metallo-peptidase family M12B Reprolysin-like</fullName>
    </recommendedName>
</protein>
<dbReference type="Proteomes" id="UP000198688">
    <property type="component" value="Chromosome I"/>
</dbReference>
<accession>A0A1H2A5C6</accession>
<sequence>MAVAVVAVLVGASAGPAGSAAAAPSLGYLKPGGQPRLVEKVPVNVVFVGYEPSQVAKSAFLGELATNYEPVVRSRLWYGETEKLGITYKYDYKLTYANQSYENKFFKQLGKLAKPAPLTAYQQAYNDQANNVLDIADNSTIDAPSVEKWLAFNPPSGVDTRRNTVFFVNWFGRPDFKHHVYTKIGEPDPDTGYDFGANRDSRKLIAWGGTTADDEETGLGATRRVWFHDLSAGPESWTANYDVDNADVDGDGVPDYRMPPTWEYVAGGYRAPSALAGDLGKITRYVALNLLFTTSPLYPVELPTANPPKTLDIDNNTYEGWPGVDASKEYITPELLVGELSELRWRNRFSQDFQDLPYDTKAEQCYLGVLTGESCYPETGLPPIGNLYLYNNENLDRALDDQGKVDYEIPLFNYAVGAGVGVPALGFADDNYTDGTQSYVFSFISPEVVAAGYGLTTTQIHEVGHHLGMSHPHDGYDSASGVDYGGAGEFYYANAGDENNSMMSYIDVNWDFSQFDRDNSDRFLTAAYWEAANRLAATVPAGKGKTALKTADLLLGGASKAFAAHDYRAAYALAEKAYDKVKAIPGVDEAGVAATLKAEAEQARSSSKVHEPHEFIDTLAPDSPRSQP</sequence>
<dbReference type="EMBL" id="LT629758">
    <property type="protein sequence ID" value="SDT41140.1"/>
    <property type="molecule type" value="Genomic_DNA"/>
</dbReference>
<evidence type="ECO:0000313" key="3">
    <source>
        <dbReference type="EMBL" id="SDT41140.1"/>
    </source>
</evidence>
<proteinExistence type="predicted"/>
<dbReference type="SUPFAM" id="SSF55486">
    <property type="entry name" value="Metalloproteases ('zincins'), catalytic domain"/>
    <property type="match status" value="1"/>
</dbReference>
<reference evidence="3 4" key="1">
    <citation type="submission" date="2016-10" db="EMBL/GenBank/DDBJ databases">
        <authorList>
            <person name="de Groot N.N."/>
        </authorList>
    </citation>
    <scope>NUCLEOTIDE SEQUENCE [LARGE SCALE GENOMIC DNA]</scope>
    <source>
        <strain evidence="3 4">DSM 43941</strain>
    </source>
</reference>
<dbReference type="GO" id="GO:0008237">
    <property type="term" value="F:metallopeptidase activity"/>
    <property type="evidence" value="ECO:0007669"/>
    <property type="project" value="InterPro"/>
</dbReference>
<dbReference type="Gene3D" id="3.40.390.10">
    <property type="entry name" value="Collagenase (Catalytic Domain)"/>
    <property type="match status" value="1"/>
</dbReference>
<feature type="region of interest" description="Disordered" evidence="1">
    <location>
        <begin position="597"/>
        <end position="628"/>
    </location>
</feature>
<gene>
    <name evidence="3" type="ORF">SAMN04489716_3671</name>
</gene>
<keyword evidence="4" id="KW-1185">Reference proteome</keyword>
<name>A0A1H2A5C6_9ACTN</name>
<dbReference type="OrthoDB" id="733404at2"/>